<name>A0A076EW45_RHOOP</name>
<organism evidence="1 2">
    <name type="scientific">Rhodococcus opacus</name>
    <name type="common">Nocardia opaca</name>
    <dbReference type="NCBI Taxonomy" id="37919"/>
    <lineage>
        <taxon>Bacteria</taxon>
        <taxon>Bacillati</taxon>
        <taxon>Actinomycetota</taxon>
        <taxon>Actinomycetes</taxon>
        <taxon>Mycobacteriales</taxon>
        <taxon>Nocardiaceae</taxon>
        <taxon>Rhodococcus</taxon>
    </lineage>
</organism>
<protein>
    <submittedName>
        <fullName evidence="1">Uncharacterized protein</fullName>
    </submittedName>
</protein>
<reference evidence="1 2" key="1">
    <citation type="submission" date="2014-07" db="EMBL/GenBank/DDBJ databases">
        <title>Genome Sequence of Rhodococcus opacus Strain R7, a Biodegrader of Mono- and Polycyclic Aromatic Hydrocarbons.</title>
        <authorList>
            <person name="Di Gennaro P."/>
            <person name="Zampolli J."/>
            <person name="Presti I."/>
            <person name="Cappelletti M."/>
            <person name="D'Ursi P."/>
            <person name="Orro A."/>
            <person name="Mezzelani A."/>
            <person name="Milanesi L."/>
        </authorList>
    </citation>
    <scope>NUCLEOTIDE SEQUENCE [LARGE SCALE GENOMIC DNA]</scope>
    <source>
        <strain evidence="1 2">R7</strain>
    </source>
</reference>
<sequence>MSTSTLSTTATLSSPSTIDAAVCGGEDGLEYRGKGFYPTFEQLMLTDGEDVSIAPISLSAQMAALTTIGASGDEIDGSDVIDTASPDVRLALNKMIRDAERLAQHYADVANGSLTANSDLTPIIDSFTGALIACTMAGYQPTWFNPGKLTGN</sequence>
<dbReference type="RefSeq" id="WP_128641728.1">
    <property type="nucleotide sequence ID" value="NZ_CP008947.1"/>
</dbReference>
<proteinExistence type="predicted"/>
<dbReference type="Proteomes" id="UP000028488">
    <property type="component" value="Chromosome"/>
</dbReference>
<dbReference type="EMBL" id="CP008947">
    <property type="protein sequence ID" value="AII09472.1"/>
    <property type="molecule type" value="Genomic_DNA"/>
</dbReference>
<dbReference type="AlphaFoldDB" id="A0A076EW45"/>
<evidence type="ECO:0000313" key="2">
    <source>
        <dbReference type="Proteomes" id="UP000028488"/>
    </source>
</evidence>
<accession>A0A076EW45</accession>
<evidence type="ECO:0000313" key="1">
    <source>
        <dbReference type="EMBL" id="AII09472.1"/>
    </source>
</evidence>
<gene>
    <name evidence="1" type="ORF">EP51_34455</name>
</gene>